<reference evidence="3 4" key="1">
    <citation type="submission" date="2017-09" db="EMBL/GenBank/DDBJ databases">
        <title>Large-scale bioinformatics analysis of Bacillus genomes uncovers conserved roles of natural products in bacterial physiology.</title>
        <authorList>
            <consortium name="Agbiome Team Llc"/>
            <person name="Bleich R.M."/>
            <person name="Grubbs K.J."/>
            <person name="Santa Maria K.C."/>
            <person name="Allen S.E."/>
            <person name="Farag S."/>
            <person name="Shank E.A."/>
            <person name="Bowers A."/>
        </authorList>
    </citation>
    <scope>NUCLEOTIDE SEQUENCE [LARGE SCALE GENOMIC DNA]</scope>
    <source>
        <strain evidence="3 4">AFS092012</strain>
    </source>
</reference>
<proteinExistence type="inferred from homology"/>
<dbReference type="InterPro" id="IPR010982">
    <property type="entry name" value="Lambda_DNA-bd_dom_sf"/>
</dbReference>
<gene>
    <name evidence="3" type="ORF">CON65_05890</name>
</gene>
<feature type="domain" description="HTH cro/C1-type" evidence="2">
    <location>
        <begin position="11"/>
        <end position="65"/>
    </location>
</feature>
<dbReference type="SMART" id="SM00530">
    <property type="entry name" value="HTH_XRE"/>
    <property type="match status" value="1"/>
</dbReference>
<dbReference type="PANTHER" id="PTHR43236">
    <property type="entry name" value="ANTITOXIN HIGA1"/>
    <property type="match status" value="1"/>
</dbReference>
<organism evidence="3 4">
    <name type="scientific">Bacillus pseudomycoides</name>
    <dbReference type="NCBI Taxonomy" id="64104"/>
    <lineage>
        <taxon>Bacteria</taxon>
        <taxon>Bacillati</taxon>
        <taxon>Bacillota</taxon>
        <taxon>Bacilli</taxon>
        <taxon>Bacillales</taxon>
        <taxon>Bacillaceae</taxon>
        <taxon>Bacillus</taxon>
        <taxon>Bacillus cereus group</taxon>
    </lineage>
</organism>
<dbReference type="InterPro" id="IPR001387">
    <property type="entry name" value="Cro/C1-type_HTH"/>
</dbReference>
<dbReference type="InterPro" id="IPR052345">
    <property type="entry name" value="Rad_response_metalloprotease"/>
</dbReference>
<dbReference type="SUPFAM" id="SSF47413">
    <property type="entry name" value="lambda repressor-like DNA-binding domains"/>
    <property type="match status" value="1"/>
</dbReference>
<dbReference type="RefSeq" id="WP_097894495.1">
    <property type="nucleotide sequence ID" value="NZ_NVOR01000015.1"/>
</dbReference>
<dbReference type="PROSITE" id="PS50943">
    <property type="entry name" value="HTH_CROC1"/>
    <property type="match status" value="1"/>
</dbReference>
<dbReference type="PANTHER" id="PTHR43236:SF1">
    <property type="entry name" value="BLL7220 PROTEIN"/>
    <property type="match status" value="1"/>
</dbReference>
<name>A0AA91VFV4_9BACI</name>
<dbReference type="CDD" id="cd00093">
    <property type="entry name" value="HTH_XRE"/>
    <property type="match status" value="1"/>
</dbReference>
<dbReference type="Gene3D" id="1.10.10.2910">
    <property type="match status" value="1"/>
</dbReference>
<dbReference type="GO" id="GO:0003677">
    <property type="term" value="F:DNA binding"/>
    <property type="evidence" value="ECO:0007669"/>
    <property type="project" value="InterPro"/>
</dbReference>
<dbReference type="AlphaFoldDB" id="A0AA91VFV4"/>
<evidence type="ECO:0000313" key="4">
    <source>
        <dbReference type="Proteomes" id="UP000221020"/>
    </source>
</evidence>
<comment type="similarity">
    <text evidence="1">Belongs to the short-chain fatty acyl-CoA assimilation regulator (ScfR) family.</text>
</comment>
<sequence>MLDVKFNGNRLREARRFRAKSITDLADDIGVTKQMVSKYENDKAVPSLEVLFRIISNLKFPREFFFGEDTFAMETEGTFFRSRLTSTQKEKKPSEFTKNMTVLIRDFLENYIDFPQLPIKPVIDKFDSIEAIAEQARKEFGLSDKPITNILRILEEHGFVVSLISNNMEKVDAFSSQTKINGNIYYTVVLEGEEYSYYRQQFSIAHELGHWILHSEVLDPQSLEKEEYREMEDEADEFAACFMLPREAFSKDVSLDPLNLDYYVNLKKKWQISIGAMVMRAFNLGIISSEDYQKLQRQISYRKWRTNEPLDNIKSISKPIALKQAIELLVENSVFKGHEIPKEILKKYNVLLPTEFIEEITNVERGYLEYQEPQIVTLVSEREKNHSEA</sequence>
<dbReference type="Pfam" id="PF06114">
    <property type="entry name" value="Peptidase_M78"/>
    <property type="match status" value="1"/>
</dbReference>
<dbReference type="Proteomes" id="UP000221020">
    <property type="component" value="Unassembled WGS sequence"/>
</dbReference>
<dbReference type="InterPro" id="IPR010359">
    <property type="entry name" value="IrrE_HExxH"/>
</dbReference>
<dbReference type="EMBL" id="NVOR01000015">
    <property type="protein sequence ID" value="PED83405.1"/>
    <property type="molecule type" value="Genomic_DNA"/>
</dbReference>
<evidence type="ECO:0000259" key="2">
    <source>
        <dbReference type="PROSITE" id="PS50943"/>
    </source>
</evidence>
<comment type="caution">
    <text evidence="3">The sequence shown here is derived from an EMBL/GenBank/DDBJ whole genome shotgun (WGS) entry which is preliminary data.</text>
</comment>
<dbReference type="Pfam" id="PF01381">
    <property type="entry name" value="HTH_3"/>
    <property type="match status" value="1"/>
</dbReference>
<evidence type="ECO:0000313" key="3">
    <source>
        <dbReference type="EMBL" id="PED83405.1"/>
    </source>
</evidence>
<dbReference type="Gene3D" id="1.10.260.40">
    <property type="entry name" value="lambda repressor-like DNA-binding domains"/>
    <property type="match status" value="1"/>
</dbReference>
<evidence type="ECO:0000256" key="1">
    <source>
        <dbReference type="ARBA" id="ARBA00007227"/>
    </source>
</evidence>
<protein>
    <submittedName>
        <fullName evidence="3">Transcriptional regulator</fullName>
    </submittedName>
</protein>
<accession>A0AA91VFV4</accession>